<dbReference type="AlphaFoldDB" id="A0A8J4VDH2"/>
<accession>A0A8J4VDH2</accession>
<feature type="chain" id="PRO_5035319298" evidence="1">
    <location>
        <begin position="28"/>
        <end position="94"/>
    </location>
</feature>
<gene>
    <name evidence="2" type="ORF">CMV_020579</name>
</gene>
<keyword evidence="3" id="KW-1185">Reference proteome</keyword>
<keyword evidence="1" id="KW-0732">Signal</keyword>
<reference evidence="2" key="1">
    <citation type="submission" date="2020-03" db="EMBL/GenBank/DDBJ databases">
        <title>Castanea mollissima Vanexum genome sequencing.</title>
        <authorList>
            <person name="Staton M."/>
        </authorList>
    </citation>
    <scope>NUCLEOTIDE SEQUENCE</scope>
    <source>
        <tissue evidence="2">Leaf</tissue>
    </source>
</reference>
<name>A0A8J4VDH2_9ROSI</name>
<evidence type="ECO:0000313" key="2">
    <source>
        <dbReference type="EMBL" id="KAF3954027.1"/>
    </source>
</evidence>
<comment type="caution">
    <text evidence="2">The sequence shown here is derived from an EMBL/GenBank/DDBJ whole genome shotgun (WGS) entry which is preliminary data.</text>
</comment>
<evidence type="ECO:0000256" key="1">
    <source>
        <dbReference type="SAM" id="SignalP"/>
    </source>
</evidence>
<proteinExistence type="predicted"/>
<feature type="signal peptide" evidence="1">
    <location>
        <begin position="1"/>
        <end position="27"/>
    </location>
</feature>
<evidence type="ECO:0000313" key="3">
    <source>
        <dbReference type="Proteomes" id="UP000737018"/>
    </source>
</evidence>
<dbReference type="Proteomes" id="UP000737018">
    <property type="component" value="Unassembled WGS sequence"/>
</dbReference>
<dbReference type="OrthoDB" id="1638414at2759"/>
<dbReference type="EMBL" id="JRKL02003855">
    <property type="protein sequence ID" value="KAF3954027.1"/>
    <property type="molecule type" value="Genomic_DNA"/>
</dbReference>
<organism evidence="2 3">
    <name type="scientific">Castanea mollissima</name>
    <name type="common">Chinese chestnut</name>
    <dbReference type="NCBI Taxonomy" id="60419"/>
    <lineage>
        <taxon>Eukaryota</taxon>
        <taxon>Viridiplantae</taxon>
        <taxon>Streptophyta</taxon>
        <taxon>Embryophyta</taxon>
        <taxon>Tracheophyta</taxon>
        <taxon>Spermatophyta</taxon>
        <taxon>Magnoliopsida</taxon>
        <taxon>eudicotyledons</taxon>
        <taxon>Gunneridae</taxon>
        <taxon>Pentapetalae</taxon>
        <taxon>rosids</taxon>
        <taxon>fabids</taxon>
        <taxon>Fagales</taxon>
        <taxon>Fagaceae</taxon>
        <taxon>Castanea</taxon>
    </lineage>
</organism>
<protein>
    <submittedName>
        <fullName evidence="2">Uncharacterized protein</fullName>
    </submittedName>
</protein>
<sequence length="94" mass="10510">MWKKTLFNVAKVVILAFLSFTIKPLEATRPLDDMNTSISAKKMSFEGIEHWYHLLALILAHTSPDLVLVIAINEQALALVFVETEATADHNVGF</sequence>